<feature type="transmembrane region" description="Helical" evidence="1">
    <location>
        <begin position="94"/>
        <end position="116"/>
    </location>
</feature>
<keyword evidence="1" id="KW-1133">Transmembrane helix</keyword>
<dbReference type="Proteomes" id="UP000243975">
    <property type="component" value="Unassembled WGS sequence"/>
</dbReference>
<gene>
    <name evidence="3" type="ORF">Ccrd_024399</name>
</gene>
<name>A0A118JSG1_CYNCS</name>
<keyword evidence="1" id="KW-0472">Membrane</keyword>
<comment type="caution">
    <text evidence="3">The sequence shown here is derived from an EMBL/GenBank/DDBJ whole genome shotgun (WGS) entry which is preliminary data.</text>
</comment>
<dbReference type="EMBL" id="LEKV01005518">
    <property type="protein sequence ID" value="KVH88211.1"/>
    <property type="molecule type" value="Genomic_DNA"/>
</dbReference>
<dbReference type="AlphaFoldDB" id="A0A118JSG1"/>
<feature type="chain" id="PRO_5007159628" evidence="2">
    <location>
        <begin position="27"/>
        <end position="140"/>
    </location>
</feature>
<feature type="signal peptide" evidence="2">
    <location>
        <begin position="1"/>
        <end position="26"/>
    </location>
</feature>
<evidence type="ECO:0000313" key="4">
    <source>
        <dbReference type="Proteomes" id="UP000243975"/>
    </source>
</evidence>
<sequence length="140" mass="15196">MVIDFSSFLSGTIFLIFFFQPPFPRAQNPPFQPLFQVKDGSMGDGLKMNTQMNQSCHGCRSPPLTVDCCGLKGGLVLPSDDVIYLSRGLIFVKFGAALEGLLPFFSFCLGAVLASVPELFRKLILLILGLIPASVSALYT</sequence>
<dbReference type="Gramene" id="KVH88211">
    <property type="protein sequence ID" value="KVH88211"/>
    <property type="gene ID" value="Ccrd_024399"/>
</dbReference>
<accession>A0A118JSG1</accession>
<keyword evidence="1" id="KW-0812">Transmembrane</keyword>
<organism evidence="3 4">
    <name type="scientific">Cynara cardunculus var. scolymus</name>
    <name type="common">Globe artichoke</name>
    <name type="synonym">Cynara scolymus</name>
    <dbReference type="NCBI Taxonomy" id="59895"/>
    <lineage>
        <taxon>Eukaryota</taxon>
        <taxon>Viridiplantae</taxon>
        <taxon>Streptophyta</taxon>
        <taxon>Embryophyta</taxon>
        <taxon>Tracheophyta</taxon>
        <taxon>Spermatophyta</taxon>
        <taxon>Magnoliopsida</taxon>
        <taxon>eudicotyledons</taxon>
        <taxon>Gunneridae</taxon>
        <taxon>Pentapetalae</taxon>
        <taxon>asterids</taxon>
        <taxon>campanulids</taxon>
        <taxon>Asterales</taxon>
        <taxon>Asteraceae</taxon>
        <taxon>Carduoideae</taxon>
        <taxon>Cardueae</taxon>
        <taxon>Carduinae</taxon>
        <taxon>Cynara</taxon>
    </lineage>
</organism>
<evidence type="ECO:0000313" key="3">
    <source>
        <dbReference type="EMBL" id="KVH88211.1"/>
    </source>
</evidence>
<reference evidence="3 4" key="1">
    <citation type="journal article" date="2016" name="Sci. Rep.">
        <title>The genome sequence of the outbreeding globe artichoke constructed de novo incorporating a phase-aware low-pass sequencing strategy of F1 progeny.</title>
        <authorList>
            <person name="Scaglione D."/>
            <person name="Reyes-Chin-Wo S."/>
            <person name="Acquadro A."/>
            <person name="Froenicke L."/>
            <person name="Portis E."/>
            <person name="Beitel C."/>
            <person name="Tirone M."/>
            <person name="Mauro R."/>
            <person name="Lo Monaco A."/>
            <person name="Mauromicale G."/>
            <person name="Faccioli P."/>
            <person name="Cattivelli L."/>
            <person name="Rieseberg L."/>
            <person name="Michelmore R."/>
            <person name="Lanteri S."/>
        </authorList>
    </citation>
    <scope>NUCLEOTIDE SEQUENCE [LARGE SCALE GENOMIC DNA]</scope>
    <source>
        <strain evidence="3">2C</strain>
    </source>
</reference>
<keyword evidence="2" id="KW-0732">Signal</keyword>
<feature type="transmembrane region" description="Helical" evidence="1">
    <location>
        <begin position="123"/>
        <end position="139"/>
    </location>
</feature>
<proteinExistence type="predicted"/>
<keyword evidence="4" id="KW-1185">Reference proteome</keyword>
<evidence type="ECO:0000256" key="1">
    <source>
        <dbReference type="SAM" id="Phobius"/>
    </source>
</evidence>
<protein>
    <submittedName>
        <fullName evidence="3">Uncharacterized protein</fullName>
    </submittedName>
</protein>
<evidence type="ECO:0000256" key="2">
    <source>
        <dbReference type="SAM" id="SignalP"/>
    </source>
</evidence>